<evidence type="ECO:0000256" key="3">
    <source>
        <dbReference type="ARBA" id="ARBA00004729"/>
    </source>
</evidence>
<dbReference type="UniPathway" id="UPA00048">
    <property type="reaction ID" value="UER00071"/>
</dbReference>
<organism evidence="12">
    <name type="scientific">Hellea balneolensis</name>
    <dbReference type="NCBI Taxonomy" id="287478"/>
    <lineage>
        <taxon>Bacteria</taxon>
        <taxon>Pseudomonadati</taxon>
        <taxon>Pseudomonadota</taxon>
        <taxon>Alphaproteobacteria</taxon>
        <taxon>Maricaulales</taxon>
        <taxon>Robiginitomaculaceae</taxon>
        <taxon>Hellea</taxon>
    </lineage>
</organism>
<dbReference type="Proteomes" id="UP000886042">
    <property type="component" value="Unassembled WGS sequence"/>
</dbReference>
<evidence type="ECO:0000256" key="1">
    <source>
        <dbReference type="ARBA" id="ARBA00000491"/>
    </source>
</evidence>
<evidence type="ECO:0000256" key="2">
    <source>
        <dbReference type="ARBA" id="ARBA00002695"/>
    </source>
</evidence>
<evidence type="ECO:0000256" key="4">
    <source>
        <dbReference type="ARBA" id="ARBA00009845"/>
    </source>
</evidence>
<dbReference type="GO" id="GO:0009316">
    <property type="term" value="C:3-isopropylmalate dehydratase complex"/>
    <property type="evidence" value="ECO:0007669"/>
    <property type="project" value="InterPro"/>
</dbReference>
<dbReference type="NCBIfam" id="NF002458">
    <property type="entry name" value="PRK01641.1"/>
    <property type="match status" value="1"/>
</dbReference>
<comment type="pathway">
    <text evidence="3 10">Amino-acid biosynthesis; L-leucine biosynthesis; L-leucine from 3-methyl-2-oxobutanoate: step 2/4.</text>
</comment>
<comment type="catalytic activity">
    <reaction evidence="1 10">
        <text>(2R,3S)-3-isopropylmalate = (2S)-2-isopropylmalate</text>
        <dbReference type="Rhea" id="RHEA:32287"/>
        <dbReference type="ChEBI" id="CHEBI:1178"/>
        <dbReference type="ChEBI" id="CHEBI:35121"/>
        <dbReference type="EC" id="4.2.1.33"/>
    </reaction>
</comment>
<dbReference type="GO" id="GO:0009098">
    <property type="term" value="P:L-leucine biosynthetic process"/>
    <property type="evidence" value="ECO:0007669"/>
    <property type="project" value="UniProtKB-UniRule"/>
</dbReference>
<accession>A0A7C3G8J3</accession>
<proteinExistence type="inferred from homology"/>
<dbReference type="InterPro" id="IPR000573">
    <property type="entry name" value="AconitaseA/IPMdHydase_ssu_swvl"/>
</dbReference>
<dbReference type="PANTHER" id="PTHR43345:SF5">
    <property type="entry name" value="3-ISOPROPYLMALATE DEHYDRATASE SMALL SUBUNIT"/>
    <property type="match status" value="1"/>
</dbReference>
<dbReference type="InterPro" id="IPR004431">
    <property type="entry name" value="3-IsopropMal_deHydase_ssu"/>
</dbReference>
<dbReference type="NCBIfam" id="TIGR00171">
    <property type="entry name" value="leuD"/>
    <property type="match status" value="1"/>
</dbReference>
<feature type="domain" description="Aconitase A/isopropylmalate dehydratase small subunit swivel" evidence="11">
    <location>
        <begin position="5"/>
        <end position="123"/>
    </location>
</feature>
<reference evidence="12" key="1">
    <citation type="journal article" date="2020" name="mSystems">
        <title>Genome- and Community-Level Interaction Insights into Carbon Utilization and Element Cycling Functions of Hydrothermarchaeota in Hydrothermal Sediment.</title>
        <authorList>
            <person name="Zhou Z."/>
            <person name="Liu Y."/>
            <person name="Xu W."/>
            <person name="Pan J."/>
            <person name="Luo Z.H."/>
            <person name="Li M."/>
        </authorList>
    </citation>
    <scope>NUCLEOTIDE SEQUENCE [LARGE SCALE GENOMIC DNA]</scope>
    <source>
        <strain evidence="12">HyVt-489</strain>
    </source>
</reference>
<gene>
    <name evidence="10 12" type="primary">leuD</name>
    <name evidence="12" type="ORF">ENJ46_02920</name>
</gene>
<evidence type="ECO:0000256" key="8">
    <source>
        <dbReference type="ARBA" id="ARBA00023239"/>
    </source>
</evidence>
<dbReference type="InterPro" id="IPR050075">
    <property type="entry name" value="LeuD"/>
</dbReference>
<dbReference type="Gene3D" id="3.20.19.10">
    <property type="entry name" value="Aconitase, domain 4"/>
    <property type="match status" value="1"/>
</dbReference>
<evidence type="ECO:0000256" key="7">
    <source>
        <dbReference type="ARBA" id="ARBA00022605"/>
    </source>
</evidence>
<evidence type="ECO:0000256" key="10">
    <source>
        <dbReference type="HAMAP-Rule" id="MF_01031"/>
    </source>
</evidence>
<comment type="similarity">
    <text evidence="4 10">Belongs to the LeuD family. LeuD type 1 subfamily.</text>
</comment>
<dbReference type="SUPFAM" id="SSF52016">
    <property type="entry name" value="LeuD/IlvD-like"/>
    <property type="match status" value="1"/>
</dbReference>
<dbReference type="Pfam" id="PF00694">
    <property type="entry name" value="Aconitase_C"/>
    <property type="match status" value="1"/>
</dbReference>
<keyword evidence="7 10" id="KW-0028">Amino-acid biosynthesis</keyword>
<dbReference type="PANTHER" id="PTHR43345">
    <property type="entry name" value="3-ISOPROPYLMALATE DEHYDRATASE SMALL SUBUNIT 2-RELATED-RELATED"/>
    <property type="match status" value="1"/>
</dbReference>
<evidence type="ECO:0000256" key="6">
    <source>
        <dbReference type="ARBA" id="ARBA00022430"/>
    </source>
</evidence>
<comment type="caution">
    <text evidence="12">The sequence shown here is derived from an EMBL/GenBank/DDBJ whole genome shotgun (WGS) entry which is preliminary data.</text>
</comment>
<comment type="function">
    <text evidence="2 10">Catalyzes the isomerization between 2-isopropylmalate and 3-isopropylmalate, via the formation of 2-isopropylmaleate.</text>
</comment>
<dbReference type="InterPro" id="IPR033940">
    <property type="entry name" value="IPMI_Swivel"/>
</dbReference>
<comment type="subunit">
    <text evidence="5 10">Heterodimer of LeuC and LeuD.</text>
</comment>
<dbReference type="EC" id="4.2.1.33" evidence="10"/>
<dbReference type="InterPro" id="IPR015928">
    <property type="entry name" value="Aconitase/3IPM_dehydase_swvl"/>
</dbReference>
<name>A0A7C3G8J3_9PROT</name>
<sequence length="197" mass="22169">MRKPFTLITSKAVPLLRANIDTDAIIPSREMKTVSKQGLSCGLFAGWRYSYNRNPNPDLVLNNPDYKDAQILLAGENFGCGSSREHAVWALAEYGFRVIVAPSFGSIFYENCIQNGVLPIRLSGNHIKELAEQSQALKVDLTHQTIAGVPFEMSREHKKMLLEGLDAIDLSLEHLPDIKQFEADDQNQRPWVYLQPN</sequence>
<dbReference type="CDD" id="cd01577">
    <property type="entry name" value="IPMI_Swivel"/>
    <property type="match status" value="1"/>
</dbReference>
<dbReference type="GO" id="GO:0003861">
    <property type="term" value="F:3-isopropylmalate dehydratase activity"/>
    <property type="evidence" value="ECO:0007669"/>
    <property type="project" value="UniProtKB-UniRule"/>
</dbReference>
<evidence type="ECO:0000256" key="5">
    <source>
        <dbReference type="ARBA" id="ARBA00011271"/>
    </source>
</evidence>
<keyword evidence="6 10" id="KW-0432">Leucine biosynthesis</keyword>
<evidence type="ECO:0000259" key="11">
    <source>
        <dbReference type="Pfam" id="PF00694"/>
    </source>
</evidence>
<dbReference type="HAMAP" id="MF_01031">
    <property type="entry name" value="LeuD_type1"/>
    <property type="match status" value="1"/>
</dbReference>
<evidence type="ECO:0000313" key="12">
    <source>
        <dbReference type="EMBL" id="HFB54852.1"/>
    </source>
</evidence>
<evidence type="ECO:0000256" key="9">
    <source>
        <dbReference type="ARBA" id="ARBA00023304"/>
    </source>
</evidence>
<keyword evidence="9 10" id="KW-0100">Branched-chain amino acid biosynthesis</keyword>
<keyword evidence="8 10" id="KW-0456">Lyase</keyword>
<dbReference type="EMBL" id="DRMN01000193">
    <property type="protein sequence ID" value="HFB54852.1"/>
    <property type="molecule type" value="Genomic_DNA"/>
</dbReference>
<protein>
    <recommendedName>
        <fullName evidence="10">3-isopropylmalate dehydratase small subunit</fullName>
        <ecNumber evidence="10">4.2.1.33</ecNumber>
    </recommendedName>
    <alternativeName>
        <fullName evidence="10">Alpha-IPM isomerase</fullName>
        <shortName evidence="10">IPMI</shortName>
    </alternativeName>
    <alternativeName>
        <fullName evidence="10">Isopropylmalate isomerase</fullName>
    </alternativeName>
</protein>
<dbReference type="AlphaFoldDB" id="A0A7C3G8J3"/>